<keyword evidence="5" id="KW-0238">DNA-binding</keyword>
<comment type="similarity">
    <text evidence="1">Belongs to the CEF1 family.</text>
</comment>
<comment type="caution">
    <text evidence="14">The sequence shown here is derived from an EMBL/GenBank/DDBJ whole genome shotgun (WGS) entry which is preliminary data.</text>
</comment>
<feature type="region of interest" description="Disordered" evidence="11">
    <location>
        <begin position="136"/>
        <end position="179"/>
    </location>
</feature>
<dbReference type="Proteomes" id="UP000279259">
    <property type="component" value="Unassembled WGS sequence"/>
</dbReference>
<feature type="domain" description="Myb-like" evidence="12">
    <location>
        <begin position="26"/>
        <end position="77"/>
    </location>
</feature>
<dbReference type="CDD" id="cd11659">
    <property type="entry name" value="SANT_CDC5_II"/>
    <property type="match status" value="1"/>
</dbReference>
<dbReference type="InterPro" id="IPR017930">
    <property type="entry name" value="Myb_dom"/>
</dbReference>
<dbReference type="PROSITE" id="PS50090">
    <property type="entry name" value="MYB_LIKE"/>
    <property type="match status" value="2"/>
</dbReference>
<organism evidence="14 15">
    <name type="scientific">Saitozyma podzolica</name>
    <dbReference type="NCBI Taxonomy" id="1890683"/>
    <lineage>
        <taxon>Eukaryota</taxon>
        <taxon>Fungi</taxon>
        <taxon>Dikarya</taxon>
        <taxon>Basidiomycota</taxon>
        <taxon>Agaricomycotina</taxon>
        <taxon>Tremellomycetes</taxon>
        <taxon>Tremellales</taxon>
        <taxon>Trimorphomycetaceae</taxon>
        <taxon>Saitozyma</taxon>
    </lineage>
</organism>
<dbReference type="PANTHER" id="PTHR45885">
    <property type="entry name" value="CELL DIVISION CYCLE 5-LIKE PROTEIN"/>
    <property type="match status" value="1"/>
</dbReference>
<evidence type="ECO:0000256" key="6">
    <source>
        <dbReference type="ARBA" id="ARBA00023187"/>
    </source>
</evidence>
<dbReference type="SMART" id="SM00717">
    <property type="entry name" value="SANT"/>
    <property type="match status" value="2"/>
</dbReference>
<keyword evidence="15" id="KW-1185">Reference proteome</keyword>
<evidence type="ECO:0000256" key="9">
    <source>
        <dbReference type="ARBA" id="ARBA00069095"/>
    </source>
</evidence>
<evidence type="ECO:0000256" key="10">
    <source>
        <dbReference type="SAM" id="Coils"/>
    </source>
</evidence>
<feature type="compositionally biased region" description="Acidic residues" evidence="11">
    <location>
        <begin position="526"/>
        <end position="545"/>
    </location>
</feature>
<dbReference type="FunFam" id="1.10.10.60:FF:000021">
    <property type="entry name" value="CDC5 cell division cycle 5-like"/>
    <property type="match status" value="1"/>
</dbReference>
<dbReference type="InterPro" id="IPR047242">
    <property type="entry name" value="CDC5L/Cef1"/>
</dbReference>
<dbReference type="AlphaFoldDB" id="A0A427Y3D0"/>
<evidence type="ECO:0000256" key="1">
    <source>
        <dbReference type="ARBA" id="ARBA00010506"/>
    </source>
</evidence>
<dbReference type="CDD" id="cd00167">
    <property type="entry name" value="SANT"/>
    <property type="match status" value="1"/>
</dbReference>
<dbReference type="InterPro" id="IPR047240">
    <property type="entry name" value="SANT_CDC5L_II"/>
</dbReference>
<feature type="region of interest" description="Disordered" evidence="11">
    <location>
        <begin position="280"/>
        <end position="311"/>
    </location>
</feature>
<dbReference type="GO" id="GO:0003677">
    <property type="term" value="F:DNA binding"/>
    <property type="evidence" value="ECO:0007669"/>
    <property type="project" value="UniProtKB-KW"/>
</dbReference>
<feature type="coiled-coil region" evidence="10">
    <location>
        <begin position="797"/>
        <end position="838"/>
    </location>
</feature>
<dbReference type="STRING" id="1890683.A0A427Y3D0"/>
<feature type="compositionally biased region" description="Basic and acidic residues" evidence="11">
    <location>
        <begin position="158"/>
        <end position="175"/>
    </location>
</feature>
<dbReference type="Pfam" id="PF11831">
    <property type="entry name" value="Myb_Cef"/>
    <property type="match status" value="1"/>
</dbReference>
<evidence type="ECO:0000256" key="8">
    <source>
        <dbReference type="ARBA" id="ARBA00034837"/>
    </source>
</evidence>
<dbReference type="InterPro" id="IPR009057">
    <property type="entry name" value="Homeodomain-like_sf"/>
</dbReference>
<accession>A0A427Y3D0</accession>
<evidence type="ECO:0000256" key="4">
    <source>
        <dbReference type="ARBA" id="ARBA00022737"/>
    </source>
</evidence>
<dbReference type="Gene3D" id="1.10.10.60">
    <property type="entry name" value="Homeodomain-like"/>
    <property type="match status" value="2"/>
</dbReference>
<proteinExistence type="inferred from homology"/>
<feature type="region of interest" description="Disordered" evidence="11">
    <location>
        <begin position="524"/>
        <end position="545"/>
    </location>
</feature>
<evidence type="ECO:0000259" key="12">
    <source>
        <dbReference type="PROSITE" id="PS50090"/>
    </source>
</evidence>
<evidence type="ECO:0000256" key="2">
    <source>
        <dbReference type="ARBA" id="ARBA00022664"/>
    </source>
</evidence>
<dbReference type="EMBL" id="RSCD01000019">
    <property type="protein sequence ID" value="RSH85587.1"/>
    <property type="molecule type" value="Genomic_DNA"/>
</dbReference>
<dbReference type="InterPro" id="IPR021786">
    <property type="entry name" value="Cdc5p/Cef1_C"/>
</dbReference>
<evidence type="ECO:0000313" key="14">
    <source>
        <dbReference type="EMBL" id="RSH85587.1"/>
    </source>
</evidence>
<evidence type="ECO:0000256" key="3">
    <source>
        <dbReference type="ARBA" id="ARBA00022728"/>
    </source>
</evidence>
<dbReference type="PANTHER" id="PTHR45885:SF1">
    <property type="entry name" value="CELL DIVISION CYCLE 5-LIKE PROTEIN"/>
    <property type="match status" value="1"/>
</dbReference>
<name>A0A427Y3D0_9TREE</name>
<dbReference type="OrthoDB" id="1410009at2759"/>
<evidence type="ECO:0000259" key="13">
    <source>
        <dbReference type="PROSITE" id="PS51294"/>
    </source>
</evidence>
<feature type="domain" description="HTH myb-type" evidence="13">
    <location>
        <begin position="82"/>
        <end position="131"/>
    </location>
</feature>
<dbReference type="GO" id="GO:0000398">
    <property type="term" value="P:mRNA splicing, via spliceosome"/>
    <property type="evidence" value="ECO:0007669"/>
    <property type="project" value="InterPro"/>
</dbReference>
<dbReference type="Pfam" id="PF13921">
    <property type="entry name" value="Myb_DNA-bind_6"/>
    <property type="match status" value="1"/>
</dbReference>
<keyword evidence="10" id="KW-0175">Coiled coil</keyword>
<evidence type="ECO:0000256" key="11">
    <source>
        <dbReference type="SAM" id="MobiDB-lite"/>
    </source>
</evidence>
<dbReference type="InterPro" id="IPR001005">
    <property type="entry name" value="SANT/Myb"/>
</dbReference>
<reference evidence="14 15" key="1">
    <citation type="submission" date="2018-11" db="EMBL/GenBank/DDBJ databases">
        <title>Genome sequence of Saitozyma podzolica DSM 27192.</title>
        <authorList>
            <person name="Aliyu H."/>
            <person name="Gorte O."/>
            <person name="Ochsenreither K."/>
        </authorList>
    </citation>
    <scope>NUCLEOTIDE SEQUENCE [LARGE SCALE GENOMIC DNA]</scope>
    <source>
        <strain evidence="14 15">DSM 27192</strain>
    </source>
</reference>
<keyword evidence="4" id="KW-0677">Repeat</keyword>
<dbReference type="GO" id="GO:0000974">
    <property type="term" value="C:Prp19 complex"/>
    <property type="evidence" value="ECO:0007669"/>
    <property type="project" value="InterPro"/>
</dbReference>
<dbReference type="GO" id="GO:0005681">
    <property type="term" value="C:spliceosomal complex"/>
    <property type="evidence" value="ECO:0007669"/>
    <property type="project" value="UniProtKB-KW"/>
</dbReference>
<keyword evidence="3" id="KW-0747">Spliceosome</keyword>
<feature type="domain" description="HTH myb-type" evidence="13">
    <location>
        <begin position="26"/>
        <end position="81"/>
    </location>
</feature>
<feature type="domain" description="Myb-like" evidence="12">
    <location>
        <begin position="78"/>
        <end position="127"/>
    </location>
</feature>
<evidence type="ECO:0000256" key="7">
    <source>
        <dbReference type="ARBA" id="ARBA00023242"/>
    </source>
</evidence>
<keyword evidence="6" id="KW-0508">mRNA splicing</keyword>
<feature type="coiled-coil region" evidence="10">
    <location>
        <begin position="548"/>
        <end position="575"/>
    </location>
</feature>
<keyword evidence="7" id="KW-0539">Nucleus</keyword>
<dbReference type="SUPFAM" id="SSF46689">
    <property type="entry name" value="Homeodomain-like"/>
    <property type="match status" value="1"/>
</dbReference>
<protein>
    <recommendedName>
        <fullName evidence="8">Pre-mRNA-splicing factor CEF1</fullName>
    </recommendedName>
    <alternativeName>
        <fullName evidence="9">Pre-mRNA-splicing factor cef1</fullName>
    </alternativeName>
</protein>
<keyword evidence="2" id="KW-0507">mRNA processing</keyword>
<evidence type="ECO:0000256" key="5">
    <source>
        <dbReference type="ARBA" id="ARBA00023125"/>
    </source>
</evidence>
<dbReference type="PROSITE" id="PS51294">
    <property type="entry name" value="HTH_MYB"/>
    <property type="match status" value="2"/>
</dbReference>
<gene>
    <name evidence="14" type="primary">CEF1</name>
    <name evidence="14" type="ORF">EHS25_003726</name>
</gene>
<evidence type="ECO:0000313" key="15">
    <source>
        <dbReference type="Proteomes" id="UP000279259"/>
    </source>
</evidence>
<sequence length="864" mass="96191">MVGLNHLISGSAYASKKDEADHDKVRIIIKGGVWRNTEDEILKAAISKYGKNQWARISSLLVRKTPKQCKARWYEWLDPSIKKVEWSKTEDEKLLHLAKLMPTQWRTIAPIVGRTATQCLERYQKLLDDAEAKDNEELGLGSGENPEAQAAEGVRGLRAGEIDTDPETRAARPDPIDMDDDEKEMLSEARARLANTQGKKAKRKARERQLEEARRLAFLQKKRELKAAGINLRIKPKKKGMDYNADIPFEKQPAPGFYDVTEERAKVFAAPVGQSLRALEGKRKQEIEEQEEKNKKRKGNEDGKGKSNQTAQFVAAREAQIKKLKEQEQIIRRRKLNLPMPQVGEAELEDIVKIGQAGEMARELVGAEGGMKRQGNCSEITSRLGRRERRERRGPLRQDNVMAEARNLRNMTNVQTPLFGQENTPMHGMEAGTGFESATPRHGIAATPNPLATPARDVLTTPRTVAGVGVGATPMRTPMRDNLAINDAAMGYGETPMDEKRRAAAARRALKAGFAALPRPENNFELAEEEEEEPEDEEVVMTEEDAAERDARLKAARAEEERRELERRSSVVKRGLPRPANIDALALLKQLNLATADEEGEIAAAMRAVNLEVSALMKHDSLAHPLPGTSVPGGSYSEYDMPEDDFVGAAKDAIHAELASAMGLPGATDEQLRVAIGAAAEDDEVAFATSWAKEREGLVFSPKTRSWVEADSLSPAELAQAYASMVITSRERMVAEATKAAKSEKKLAKQLGGYAMLNDKVRRSIVEVMDEIHQTKRDLETFLLLRTMEEAAGPARLEKKREEVAILERRERDLQARYAELNDERRERTERIEGLEEDKVVLSAQAALDAQEHEVQVDGEVNGA</sequence>